<organism evidence="7 8">
    <name type="scientific">Ornithinimicrobium cryptoxanthini</name>
    <dbReference type="NCBI Taxonomy" id="2934161"/>
    <lineage>
        <taxon>Bacteria</taxon>
        <taxon>Bacillati</taxon>
        <taxon>Actinomycetota</taxon>
        <taxon>Actinomycetes</taxon>
        <taxon>Micrococcales</taxon>
        <taxon>Ornithinimicrobiaceae</taxon>
        <taxon>Ornithinimicrobium</taxon>
    </lineage>
</organism>
<dbReference type="PROSITE" id="PS50830">
    <property type="entry name" value="TNASE_3"/>
    <property type="match status" value="1"/>
</dbReference>
<dbReference type="Pfam" id="PF00565">
    <property type="entry name" value="SNase"/>
    <property type="match status" value="1"/>
</dbReference>
<feature type="domain" description="TNase-like" evidence="6">
    <location>
        <begin position="120"/>
        <end position="248"/>
    </location>
</feature>
<dbReference type="EMBL" id="CP099490">
    <property type="protein sequence ID" value="USQ76031.1"/>
    <property type="molecule type" value="Genomic_DNA"/>
</dbReference>
<keyword evidence="1" id="KW-0540">Nuclease</keyword>
<evidence type="ECO:0000259" key="6">
    <source>
        <dbReference type="PROSITE" id="PS50830"/>
    </source>
</evidence>
<feature type="region of interest" description="Disordered" evidence="4">
    <location>
        <begin position="32"/>
        <end position="114"/>
    </location>
</feature>
<gene>
    <name evidence="7" type="ORF">NF557_15775</name>
</gene>
<reference evidence="7" key="1">
    <citation type="submission" date="2022-06" db="EMBL/GenBank/DDBJ databases">
        <title>Ornithinimicrobium JY.X270.</title>
        <authorList>
            <person name="Huang Y."/>
        </authorList>
    </citation>
    <scope>NUCLEOTIDE SEQUENCE</scope>
    <source>
        <strain evidence="7">JY.X270</strain>
    </source>
</reference>
<dbReference type="PANTHER" id="PTHR12302:SF3">
    <property type="entry name" value="SERINE_THREONINE-PROTEIN KINASE 31"/>
    <property type="match status" value="1"/>
</dbReference>
<evidence type="ECO:0000313" key="8">
    <source>
        <dbReference type="Proteomes" id="UP001056535"/>
    </source>
</evidence>
<proteinExistence type="predicted"/>
<sequence length="346" mass="36090">MSASSQSLTLRRQVRLVLFAVMVAVLAACSSPDAEPEISAGSPASAPVNAGEGLGESAEVRQADGESDDGEGADTEPADQEDLDAGDGDAGGGAAADRDAGDDQPADADSPAEWGPLYDVLSVYDGDTIAVSIDGTRERVRIIGIDAPELARNGQPAGCFAQESASEMQSLVQSQRVHLIADPTQADRDRYDRLLRHVVREGGGHVALTMVQGGYAEEEQFAAPYQYQSDLVAAERDARAEGLGLWSACLADAAPVTPAPVAPAPAQVAPAPVAPAPAPVAPVPVAPAPAPTECVIKGNIASDGEKIYHVPGQQYYDVTKISEHKGERWFCTEQEARDAGWRKAKV</sequence>
<dbReference type="SMART" id="SM00318">
    <property type="entry name" value="SNc"/>
    <property type="match status" value="1"/>
</dbReference>
<evidence type="ECO:0000256" key="1">
    <source>
        <dbReference type="ARBA" id="ARBA00022722"/>
    </source>
</evidence>
<dbReference type="InterPro" id="IPR002071">
    <property type="entry name" value="Thermonucl_AS"/>
</dbReference>
<dbReference type="SUPFAM" id="SSF50199">
    <property type="entry name" value="Staphylococcal nuclease"/>
    <property type="match status" value="1"/>
</dbReference>
<keyword evidence="8" id="KW-1185">Reference proteome</keyword>
<dbReference type="PANTHER" id="PTHR12302">
    <property type="entry name" value="EBNA2 BINDING PROTEIN P100"/>
    <property type="match status" value="1"/>
</dbReference>
<keyword evidence="2" id="KW-0255">Endonuclease</keyword>
<dbReference type="InterPro" id="IPR035437">
    <property type="entry name" value="SNase_OB-fold_sf"/>
</dbReference>
<dbReference type="Proteomes" id="UP001056535">
    <property type="component" value="Chromosome"/>
</dbReference>
<keyword evidence="5" id="KW-0732">Signal</keyword>
<dbReference type="InterPro" id="IPR016071">
    <property type="entry name" value="Staphylococal_nuclease_OB-fold"/>
</dbReference>
<feature type="compositionally biased region" description="Acidic residues" evidence="4">
    <location>
        <begin position="65"/>
        <end position="87"/>
    </location>
</feature>
<accession>A0ABY4YGY2</accession>
<evidence type="ECO:0000256" key="3">
    <source>
        <dbReference type="ARBA" id="ARBA00022801"/>
    </source>
</evidence>
<keyword evidence="3" id="KW-0378">Hydrolase</keyword>
<feature type="signal peptide" evidence="5">
    <location>
        <begin position="1"/>
        <end position="27"/>
    </location>
</feature>
<evidence type="ECO:0000313" key="7">
    <source>
        <dbReference type="EMBL" id="USQ76031.1"/>
    </source>
</evidence>
<dbReference type="Gene3D" id="2.40.50.90">
    <property type="match status" value="1"/>
</dbReference>
<dbReference type="PROSITE" id="PS01123">
    <property type="entry name" value="TNASE_1"/>
    <property type="match status" value="1"/>
</dbReference>
<feature type="chain" id="PRO_5045386006" evidence="5">
    <location>
        <begin position="28"/>
        <end position="346"/>
    </location>
</feature>
<evidence type="ECO:0000256" key="2">
    <source>
        <dbReference type="ARBA" id="ARBA00022759"/>
    </source>
</evidence>
<protein>
    <submittedName>
        <fullName evidence="7">Thermonuclease family protein</fullName>
    </submittedName>
</protein>
<name>A0ABY4YGY2_9MICO</name>
<dbReference type="RefSeq" id="WP_252620674.1">
    <property type="nucleotide sequence ID" value="NZ_CP099490.1"/>
</dbReference>
<evidence type="ECO:0000256" key="5">
    <source>
        <dbReference type="SAM" id="SignalP"/>
    </source>
</evidence>
<evidence type="ECO:0000256" key="4">
    <source>
        <dbReference type="SAM" id="MobiDB-lite"/>
    </source>
</evidence>